<proteinExistence type="inferred from homology"/>
<dbReference type="PANTHER" id="PTHR24223">
    <property type="entry name" value="ATP-BINDING CASSETTE SUB-FAMILY C"/>
    <property type="match status" value="1"/>
</dbReference>
<dbReference type="PANTHER" id="PTHR24223:SF456">
    <property type="entry name" value="MULTIDRUG RESISTANCE-ASSOCIATED PROTEIN LETHAL(2)03659"/>
    <property type="match status" value="1"/>
</dbReference>
<dbReference type="InterPro" id="IPR050173">
    <property type="entry name" value="ABC_transporter_C-like"/>
</dbReference>
<accession>A0A7S2RRY1</accession>
<protein>
    <recommendedName>
        <fullName evidence="10">ABC transporter domain-containing protein</fullName>
    </recommendedName>
</protein>
<evidence type="ECO:0000256" key="8">
    <source>
        <dbReference type="ARBA" id="ARBA00022989"/>
    </source>
</evidence>
<sequence>MFKEEDSSDNKKDMPIVPVKVALKAKGVDNIQPDWPSKGDIRLKDLKMRYRPENPLVIKGLTLNIQGGERVGVVGRTGSGKSSLLLTLLRIVEPSVDGDDGSSYGDAPIEIDGVDVLRIGLSDLRSKVGIIPQNPVLFSGTIRSNMDPFNEYTNDEIWNALERCGMKEAIEANTPGESLDGPVAEYGENLSQGQRQLLCLGRALLKKCRILLLDEATSSVDYETDSNIQRTLREDFLGCTVLTIAHRVNTIMDSDKILVMKDGLVAEFAPPHELLKDKTSIFSDIVNHSQSEQH</sequence>
<evidence type="ECO:0000313" key="11">
    <source>
        <dbReference type="EMBL" id="CAD9678964.1"/>
    </source>
</evidence>
<dbReference type="GO" id="GO:0042626">
    <property type="term" value="F:ATPase-coupled transmembrane transporter activity"/>
    <property type="evidence" value="ECO:0007669"/>
    <property type="project" value="TreeGrafter"/>
</dbReference>
<dbReference type="EMBL" id="HBHI01017780">
    <property type="protein sequence ID" value="CAD9678964.1"/>
    <property type="molecule type" value="Transcribed_RNA"/>
</dbReference>
<dbReference type="GO" id="GO:0016020">
    <property type="term" value="C:membrane"/>
    <property type="evidence" value="ECO:0007669"/>
    <property type="project" value="UniProtKB-SubCell"/>
</dbReference>
<dbReference type="FunFam" id="3.40.50.300:FF:000610">
    <property type="entry name" value="Multidrug resistance-associated ABC transporter"/>
    <property type="match status" value="1"/>
</dbReference>
<dbReference type="PROSITE" id="PS50893">
    <property type="entry name" value="ABC_TRANSPORTER_2"/>
    <property type="match status" value="1"/>
</dbReference>
<keyword evidence="6" id="KW-0547">Nucleotide-binding</keyword>
<comment type="similarity">
    <text evidence="2">Belongs to the ABC transporter superfamily. ABCC family. Conjugate transporter (TC 3.A.1.208) subfamily.</text>
</comment>
<dbReference type="SMART" id="SM00382">
    <property type="entry name" value="AAA"/>
    <property type="match status" value="1"/>
</dbReference>
<dbReference type="GO" id="GO:0016887">
    <property type="term" value="F:ATP hydrolysis activity"/>
    <property type="evidence" value="ECO:0007669"/>
    <property type="project" value="InterPro"/>
</dbReference>
<keyword evidence="3" id="KW-0813">Transport</keyword>
<dbReference type="InterPro" id="IPR027417">
    <property type="entry name" value="P-loop_NTPase"/>
</dbReference>
<evidence type="ECO:0000256" key="6">
    <source>
        <dbReference type="ARBA" id="ARBA00022741"/>
    </source>
</evidence>
<reference evidence="11" key="1">
    <citation type="submission" date="2021-01" db="EMBL/GenBank/DDBJ databases">
        <authorList>
            <person name="Corre E."/>
            <person name="Pelletier E."/>
            <person name="Niang G."/>
            <person name="Scheremetjew M."/>
            <person name="Finn R."/>
            <person name="Kale V."/>
            <person name="Holt S."/>
            <person name="Cochrane G."/>
            <person name="Meng A."/>
            <person name="Brown T."/>
            <person name="Cohen L."/>
        </authorList>
    </citation>
    <scope>NUCLEOTIDE SEQUENCE</scope>
    <source>
        <strain evidence="11">CCMP1452</strain>
    </source>
</reference>
<dbReference type="PROSITE" id="PS00211">
    <property type="entry name" value="ABC_TRANSPORTER_1"/>
    <property type="match status" value="1"/>
</dbReference>
<dbReference type="InterPro" id="IPR017871">
    <property type="entry name" value="ABC_transporter-like_CS"/>
</dbReference>
<keyword evidence="5" id="KW-0677">Repeat</keyword>
<evidence type="ECO:0000256" key="5">
    <source>
        <dbReference type="ARBA" id="ARBA00022737"/>
    </source>
</evidence>
<keyword evidence="4" id="KW-0812">Transmembrane</keyword>
<name>A0A7S2RRY1_9STRA</name>
<organism evidence="11">
    <name type="scientific">Eucampia antarctica</name>
    <dbReference type="NCBI Taxonomy" id="49252"/>
    <lineage>
        <taxon>Eukaryota</taxon>
        <taxon>Sar</taxon>
        <taxon>Stramenopiles</taxon>
        <taxon>Ochrophyta</taxon>
        <taxon>Bacillariophyta</taxon>
        <taxon>Mediophyceae</taxon>
        <taxon>Biddulphiophycidae</taxon>
        <taxon>Hemiaulales</taxon>
        <taxon>Hemiaulaceae</taxon>
        <taxon>Eucampia</taxon>
    </lineage>
</organism>
<dbReference type="InterPro" id="IPR003439">
    <property type="entry name" value="ABC_transporter-like_ATP-bd"/>
</dbReference>
<dbReference type="GO" id="GO:0005524">
    <property type="term" value="F:ATP binding"/>
    <property type="evidence" value="ECO:0007669"/>
    <property type="project" value="UniProtKB-KW"/>
</dbReference>
<comment type="subcellular location">
    <subcellularLocation>
        <location evidence="1">Membrane</location>
        <topology evidence="1">Multi-pass membrane protein</topology>
    </subcellularLocation>
</comment>
<dbReference type="AlphaFoldDB" id="A0A7S2RRY1"/>
<dbReference type="Pfam" id="PF00005">
    <property type="entry name" value="ABC_tran"/>
    <property type="match status" value="1"/>
</dbReference>
<dbReference type="InterPro" id="IPR003593">
    <property type="entry name" value="AAA+_ATPase"/>
</dbReference>
<evidence type="ECO:0000256" key="9">
    <source>
        <dbReference type="ARBA" id="ARBA00023136"/>
    </source>
</evidence>
<gene>
    <name evidence="11" type="ORF">EANT1437_LOCUS9093</name>
</gene>
<evidence type="ECO:0000256" key="1">
    <source>
        <dbReference type="ARBA" id="ARBA00004141"/>
    </source>
</evidence>
<keyword evidence="8" id="KW-1133">Transmembrane helix</keyword>
<evidence type="ECO:0000256" key="2">
    <source>
        <dbReference type="ARBA" id="ARBA00009726"/>
    </source>
</evidence>
<evidence type="ECO:0000259" key="10">
    <source>
        <dbReference type="PROSITE" id="PS50893"/>
    </source>
</evidence>
<evidence type="ECO:0000256" key="7">
    <source>
        <dbReference type="ARBA" id="ARBA00022840"/>
    </source>
</evidence>
<dbReference type="CDD" id="cd03244">
    <property type="entry name" value="ABCC_MRP_domain2"/>
    <property type="match status" value="1"/>
</dbReference>
<dbReference type="Gene3D" id="3.40.50.300">
    <property type="entry name" value="P-loop containing nucleotide triphosphate hydrolases"/>
    <property type="match status" value="1"/>
</dbReference>
<keyword evidence="7" id="KW-0067">ATP-binding</keyword>
<dbReference type="SUPFAM" id="SSF52540">
    <property type="entry name" value="P-loop containing nucleoside triphosphate hydrolases"/>
    <property type="match status" value="1"/>
</dbReference>
<evidence type="ECO:0000256" key="4">
    <source>
        <dbReference type="ARBA" id="ARBA00022692"/>
    </source>
</evidence>
<keyword evidence="9" id="KW-0472">Membrane</keyword>
<feature type="domain" description="ABC transporter" evidence="10">
    <location>
        <begin position="41"/>
        <end position="287"/>
    </location>
</feature>
<evidence type="ECO:0000256" key="3">
    <source>
        <dbReference type="ARBA" id="ARBA00022448"/>
    </source>
</evidence>